<dbReference type="Proteomes" id="UP001190825">
    <property type="component" value="Unassembled WGS sequence"/>
</dbReference>
<evidence type="ECO:0008006" key="3">
    <source>
        <dbReference type="Google" id="ProtNLM"/>
    </source>
</evidence>
<comment type="caution">
    <text evidence="1">The sequence shown here is derived from an EMBL/GenBank/DDBJ whole genome shotgun (WGS) entry which is preliminary data.</text>
</comment>
<keyword evidence="2" id="KW-1185">Reference proteome</keyword>
<sequence length="148" mass="16217">MLKIKVNADEIVAALERDTKYLAEKEMRGVVAEAANIIRDDAVQNAVEVGYSAKGPHRMPSGRIYDRKGQIPQGIYAFVEANKGSIVSAKIAFDAAKAGGAWYARIVEFGSRFMPPVPFFMRALSEKQADALKAAQKRLSEAVGRMLK</sequence>
<reference evidence="1 2" key="1">
    <citation type="journal article" date="2018" name="FEMS Microbiol. Ecol.">
        <title>Co-invading symbiotic mutualists of Medicago polymorpha retain high ancestral diversity and contain diverse accessory genomes.</title>
        <authorList>
            <person name="Porter S.S."/>
            <person name="Faber-Hammond J.J."/>
            <person name="Friesen M.L."/>
        </authorList>
    </citation>
    <scope>NUCLEOTIDE SEQUENCE [LARGE SCALE GENOMIC DNA]</scope>
    <source>
        <strain evidence="1 2">Str16</strain>
    </source>
</reference>
<dbReference type="RefSeq" id="WP_101778211.1">
    <property type="nucleotide sequence ID" value="NZ_NBUC01000065.1"/>
</dbReference>
<evidence type="ECO:0000313" key="1">
    <source>
        <dbReference type="EMBL" id="PLU04510.1"/>
    </source>
</evidence>
<proteinExistence type="predicted"/>
<dbReference type="EMBL" id="NBUC01000065">
    <property type="protein sequence ID" value="PLU04510.1"/>
    <property type="molecule type" value="Genomic_DNA"/>
</dbReference>
<evidence type="ECO:0000313" key="2">
    <source>
        <dbReference type="Proteomes" id="UP001190825"/>
    </source>
</evidence>
<dbReference type="NCBIfam" id="TIGR01725">
    <property type="entry name" value="phge_HK97_gp10"/>
    <property type="match status" value="1"/>
</dbReference>
<name>A0ABX4TNV2_9HYPH</name>
<dbReference type="InterPro" id="IPR010064">
    <property type="entry name" value="HK97-gp10_tail"/>
</dbReference>
<dbReference type="Pfam" id="PF04883">
    <property type="entry name" value="HK97-gp10_like"/>
    <property type="match status" value="1"/>
</dbReference>
<accession>A0ABX4TNV2</accession>
<protein>
    <recommendedName>
        <fullName evidence="3">HK97 gp10 family phage protein</fullName>
    </recommendedName>
</protein>
<gene>
    <name evidence="1" type="ORF">BMJ33_11615</name>
</gene>
<organism evidence="1 2">
    <name type="scientific">Sinorhizobium medicae</name>
    <dbReference type="NCBI Taxonomy" id="110321"/>
    <lineage>
        <taxon>Bacteria</taxon>
        <taxon>Pseudomonadati</taxon>
        <taxon>Pseudomonadota</taxon>
        <taxon>Alphaproteobacteria</taxon>
        <taxon>Hyphomicrobiales</taxon>
        <taxon>Rhizobiaceae</taxon>
        <taxon>Sinorhizobium/Ensifer group</taxon>
        <taxon>Sinorhizobium</taxon>
    </lineage>
</organism>